<organism evidence="1 2">
    <name type="scientific">Porphyridium purpureum</name>
    <name type="common">Red alga</name>
    <name type="synonym">Porphyridium cruentum</name>
    <dbReference type="NCBI Taxonomy" id="35688"/>
    <lineage>
        <taxon>Eukaryota</taxon>
        <taxon>Rhodophyta</taxon>
        <taxon>Bangiophyceae</taxon>
        <taxon>Porphyridiales</taxon>
        <taxon>Porphyridiaceae</taxon>
        <taxon>Porphyridium</taxon>
    </lineage>
</organism>
<sequence length="72" mass="8131">MKNYRVCEKIRTIGDFRSIQRKVLSLRASCSSVTDCANVNLSVLMCRIEQRFRFGEIVGAGPGLFESKFLAL</sequence>
<protein>
    <submittedName>
        <fullName evidence="1">Uncharacterized protein</fullName>
    </submittedName>
</protein>
<evidence type="ECO:0000313" key="1">
    <source>
        <dbReference type="EMBL" id="KAA8492700.1"/>
    </source>
</evidence>
<comment type="caution">
    <text evidence="1">The sequence shown here is derived from an EMBL/GenBank/DDBJ whole genome shotgun (WGS) entry which is preliminary data.</text>
</comment>
<reference evidence="2" key="1">
    <citation type="journal article" date="2019" name="Nat. Commun.">
        <title>Expansion of phycobilisome linker gene families in mesophilic red algae.</title>
        <authorList>
            <person name="Lee J."/>
            <person name="Kim D."/>
            <person name="Bhattacharya D."/>
            <person name="Yoon H.S."/>
        </authorList>
    </citation>
    <scope>NUCLEOTIDE SEQUENCE [LARGE SCALE GENOMIC DNA]</scope>
    <source>
        <strain evidence="2">CCMP 1328</strain>
    </source>
</reference>
<gene>
    <name evidence="1" type="ORF">FVE85_8207</name>
</gene>
<name>A0A5J4YP21_PORPP</name>
<accession>A0A5J4YP21</accession>
<dbReference type="AlphaFoldDB" id="A0A5J4YP21"/>
<proteinExistence type="predicted"/>
<evidence type="ECO:0000313" key="2">
    <source>
        <dbReference type="Proteomes" id="UP000324585"/>
    </source>
</evidence>
<dbReference type="EMBL" id="VRMN01000009">
    <property type="protein sequence ID" value="KAA8492700.1"/>
    <property type="molecule type" value="Genomic_DNA"/>
</dbReference>
<keyword evidence="2" id="KW-1185">Reference proteome</keyword>
<dbReference type="Proteomes" id="UP000324585">
    <property type="component" value="Unassembled WGS sequence"/>
</dbReference>